<feature type="transmembrane region" description="Helical" evidence="4">
    <location>
        <begin position="124"/>
        <end position="143"/>
    </location>
</feature>
<keyword evidence="4" id="KW-0472">Membrane</keyword>
<keyword evidence="7" id="KW-1185">Reference proteome</keyword>
<dbReference type="RefSeq" id="WP_311582429.1">
    <property type="nucleotide sequence ID" value="NZ_JAVRIF010000006.1"/>
</dbReference>
<gene>
    <name evidence="6" type="ORF">RM573_12420</name>
</gene>
<evidence type="ECO:0000313" key="7">
    <source>
        <dbReference type="Proteomes" id="UP001266357"/>
    </source>
</evidence>
<keyword evidence="3" id="KW-0175">Coiled coil</keyword>
<proteinExistence type="predicted"/>
<evidence type="ECO:0000256" key="3">
    <source>
        <dbReference type="SAM" id="Coils"/>
    </source>
</evidence>
<keyword evidence="6" id="KW-0548">Nucleotidyltransferase</keyword>
<dbReference type="NCBIfam" id="TIGR00254">
    <property type="entry name" value="GGDEF"/>
    <property type="match status" value="1"/>
</dbReference>
<dbReference type="Proteomes" id="UP001266357">
    <property type="component" value="Unassembled WGS sequence"/>
</dbReference>
<keyword evidence="4" id="KW-1133">Transmembrane helix</keyword>
<dbReference type="InterPro" id="IPR050469">
    <property type="entry name" value="Diguanylate_Cyclase"/>
</dbReference>
<dbReference type="InterPro" id="IPR011623">
    <property type="entry name" value="7TMR_DISM_rcpt_extracell_dom1"/>
</dbReference>
<dbReference type="EMBL" id="JAVRIF010000006">
    <property type="protein sequence ID" value="MDT0604404.1"/>
    <property type="molecule type" value="Genomic_DNA"/>
</dbReference>
<dbReference type="Pfam" id="PF07695">
    <property type="entry name" value="7TMR-DISM_7TM"/>
    <property type="match status" value="1"/>
</dbReference>
<feature type="domain" description="GGDEF" evidence="5">
    <location>
        <begin position="299"/>
        <end position="434"/>
    </location>
</feature>
<feature type="transmembrane region" description="Helical" evidence="4">
    <location>
        <begin position="101"/>
        <end position="118"/>
    </location>
</feature>
<keyword evidence="4" id="KW-0812">Transmembrane</keyword>
<dbReference type="Pfam" id="PF00990">
    <property type="entry name" value="GGDEF"/>
    <property type="match status" value="1"/>
</dbReference>
<dbReference type="CDD" id="cd01949">
    <property type="entry name" value="GGDEF"/>
    <property type="match status" value="1"/>
</dbReference>
<sequence>MNTLARYFIDSIALGGIFTLAIVLFSIFCVNKSKTYGYLSGYFLLTSLSLSAIQKVHFFSSIEMSGNFTTLTLLLLFSIPFLLMFLQLFLTLNLKNYPVKYLNILVVLLCVLTTFAPIERVYLLTHIALFLTLFILLTVNYILVKQKHDLVPYFTALSAIYLISVKSNIILFGWHSFNGEIFSACYWLLALMFLYVLNRQAALSRAEMTAAKAEAVAESEQYQAAYQKLLVQQEADQELLESRVQEHTLELNIALQELEEVNRELKEKNTLDELTGLYNRRFYDQKILAEFRRSRRNLTPLSLVVVDIDHFKKINDNYGHSAGDKCLIKLGQLIKQVLRRSSDIGCRYGGEEFCLILPETNTDGAVAFAQELRELVFSTPFDFDSQSINLTISCGVCTYQQQKDIAPIDIFDGADKALYQAKADGRNQVQVKEIVATTSRSQSGENDE</sequence>
<feature type="coiled-coil region" evidence="3">
    <location>
        <begin position="230"/>
        <end position="275"/>
    </location>
</feature>
<feature type="transmembrane region" description="Helical" evidence="4">
    <location>
        <begin position="181"/>
        <end position="198"/>
    </location>
</feature>
<protein>
    <recommendedName>
        <fullName evidence="1">diguanylate cyclase</fullName>
        <ecNumber evidence="1">2.7.7.65</ecNumber>
    </recommendedName>
</protein>
<accession>A0ABU3A2J4</accession>
<evidence type="ECO:0000256" key="1">
    <source>
        <dbReference type="ARBA" id="ARBA00012528"/>
    </source>
</evidence>
<evidence type="ECO:0000256" key="4">
    <source>
        <dbReference type="SAM" id="Phobius"/>
    </source>
</evidence>
<dbReference type="PANTHER" id="PTHR45138">
    <property type="entry name" value="REGULATORY COMPONENTS OF SENSORY TRANSDUCTION SYSTEM"/>
    <property type="match status" value="1"/>
</dbReference>
<dbReference type="PANTHER" id="PTHR45138:SF9">
    <property type="entry name" value="DIGUANYLATE CYCLASE DGCM-RELATED"/>
    <property type="match status" value="1"/>
</dbReference>
<feature type="transmembrane region" description="Helical" evidence="4">
    <location>
        <begin position="150"/>
        <end position="175"/>
    </location>
</feature>
<organism evidence="6 7">
    <name type="scientific">Thalassotalea castellviae</name>
    <dbReference type="NCBI Taxonomy" id="3075612"/>
    <lineage>
        <taxon>Bacteria</taxon>
        <taxon>Pseudomonadati</taxon>
        <taxon>Pseudomonadota</taxon>
        <taxon>Gammaproteobacteria</taxon>
        <taxon>Alteromonadales</taxon>
        <taxon>Colwelliaceae</taxon>
        <taxon>Thalassotalea</taxon>
    </lineage>
</organism>
<feature type="transmembrane region" description="Helical" evidence="4">
    <location>
        <begin position="42"/>
        <end position="62"/>
    </location>
</feature>
<dbReference type="InterPro" id="IPR000160">
    <property type="entry name" value="GGDEF_dom"/>
</dbReference>
<keyword evidence="6" id="KW-0808">Transferase</keyword>
<name>A0ABU3A2J4_9GAMM</name>
<evidence type="ECO:0000256" key="2">
    <source>
        <dbReference type="ARBA" id="ARBA00034247"/>
    </source>
</evidence>
<dbReference type="SUPFAM" id="SSF55073">
    <property type="entry name" value="Nucleotide cyclase"/>
    <property type="match status" value="1"/>
</dbReference>
<dbReference type="PROSITE" id="PS50887">
    <property type="entry name" value="GGDEF"/>
    <property type="match status" value="1"/>
</dbReference>
<dbReference type="SMART" id="SM00267">
    <property type="entry name" value="GGDEF"/>
    <property type="match status" value="1"/>
</dbReference>
<reference evidence="6 7" key="1">
    <citation type="submission" date="2023-09" db="EMBL/GenBank/DDBJ databases">
        <authorList>
            <person name="Rey-Velasco X."/>
        </authorList>
    </citation>
    <scope>NUCLEOTIDE SEQUENCE [LARGE SCALE GENOMIC DNA]</scope>
    <source>
        <strain evidence="6 7">W431</strain>
    </source>
</reference>
<comment type="caution">
    <text evidence="6">The sequence shown here is derived from an EMBL/GenBank/DDBJ whole genome shotgun (WGS) entry which is preliminary data.</text>
</comment>
<dbReference type="Gene3D" id="3.30.70.270">
    <property type="match status" value="1"/>
</dbReference>
<evidence type="ECO:0000259" key="5">
    <source>
        <dbReference type="PROSITE" id="PS50887"/>
    </source>
</evidence>
<feature type="transmembrane region" description="Helical" evidence="4">
    <location>
        <begin position="12"/>
        <end position="30"/>
    </location>
</feature>
<evidence type="ECO:0000313" key="6">
    <source>
        <dbReference type="EMBL" id="MDT0604404.1"/>
    </source>
</evidence>
<dbReference type="GO" id="GO:0052621">
    <property type="term" value="F:diguanylate cyclase activity"/>
    <property type="evidence" value="ECO:0007669"/>
    <property type="project" value="UniProtKB-EC"/>
</dbReference>
<feature type="transmembrane region" description="Helical" evidence="4">
    <location>
        <begin position="68"/>
        <end position="89"/>
    </location>
</feature>
<dbReference type="InterPro" id="IPR043128">
    <property type="entry name" value="Rev_trsase/Diguanyl_cyclase"/>
</dbReference>
<dbReference type="EC" id="2.7.7.65" evidence="1"/>
<dbReference type="InterPro" id="IPR029787">
    <property type="entry name" value="Nucleotide_cyclase"/>
</dbReference>
<comment type="catalytic activity">
    <reaction evidence="2">
        <text>2 GTP = 3',3'-c-di-GMP + 2 diphosphate</text>
        <dbReference type="Rhea" id="RHEA:24898"/>
        <dbReference type="ChEBI" id="CHEBI:33019"/>
        <dbReference type="ChEBI" id="CHEBI:37565"/>
        <dbReference type="ChEBI" id="CHEBI:58805"/>
        <dbReference type="EC" id="2.7.7.65"/>
    </reaction>
</comment>